<name>A0A0W0EZW6_MONRR</name>
<accession>A0A0W0EZW6</accession>
<evidence type="ECO:0000313" key="4">
    <source>
        <dbReference type="Proteomes" id="UP000054988"/>
    </source>
</evidence>
<evidence type="ECO:0000313" key="3">
    <source>
        <dbReference type="EMBL" id="KTB29625.1"/>
    </source>
</evidence>
<gene>
    <name evidence="3" type="ORF">WG66_17799</name>
</gene>
<organism evidence="3 4">
    <name type="scientific">Moniliophthora roreri</name>
    <name type="common">Frosty pod rot fungus</name>
    <name type="synonym">Monilia roreri</name>
    <dbReference type="NCBI Taxonomy" id="221103"/>
    <lineage>
        <taxon>Eukaryota</taxon>
        <taxon>Fungi</taxon>
        <taxon>Dikarya</taxon>
        <taxon>Basidiomycota</taxon>
        <taxon>Agaricomycotina</taxon>
        <taxon>Agaricomycetes</taxon>
        <taxon>Agaricomycetidae</taxon>
        <taxon>Agaricales</taxon>
        <taxon>Marasmiineae</taxon>
        <taxon>Marasmiaceae</taxon>
        <taxon>Moniliophthora</taxon>
    </lineage>
</organism>
<protein>
    <submittedName>
        <fullName evidence="3">Putative retrovirus-related pol polyprotein</fullName>
    </submittedName>
</protein>
<reference evidence="3 4" key="1">
    <citation type="submission" date="2015-12" db="EMBL/GenBank/DDBJ databases">
        <title>Draft genome sequence of Moniliophthora roreri, the causal agent of frosty pod rot of cacao.</title>
        <authorList>
            <person name="Aime M.C."/>
            <person name="Diaz-Valderrama J.R."/>
            <person name="Kijpornyongpan T."/>
            <person name="Phillips-Mora W."/>
        </authorList>
    </citation>
    <scope>NUCLEOTIDE SEQUENCE [LARGE SCALE GENOMIC DNA]</scope>
    <source>
        <strain evidence="3 4">MCA 2952</strain>
    </source>
</reference>
<feature type="region of interest" description="Disordered" evidence="1">
    <location>
        <begin position="106"/>
        <end position="140"/>
    </location>
</feature>
<sequence length="295" mass="34281">MLGYDGHGVYLAKLWDSDKVLRVRDVVWLKDGGHWVENDNHDVQEDLSFLEFEDNEFVDHDAITPTTLCSKPMESTPQISKPLANSLRDDQRRCHRCTQEEIWGTEATRHTTRDPVPSRRTLDAMNSELPPVPEPDNNWGPAMEKELKKMDDRKAFTPMPRPPNTPMVMLKWHYTLRKDGEGRITERRARLVVRGFTQVKGVHYEDTWAMVARYESLQFVIAIAAYYGLNLWSGDFTATYLNTKPQGVNYLNLPPGYESRYDLWDGAKTVLRMDINIYSTKDAGNNWFRMLDETY</sequence>
<proteinExistence type="predicted"/>
<evidence type="ECO:0000259" key="2">
    <source>
        <dbReference type="Pfam" id="PF07727"/>
    </source>
</evidence>
<comment type="caution">
    <text evidence="3">The sequence shown here is derived from an EMBL/GenBank/DDBJ whole genome shotgun (WGS) entry which is preliminary data.</text>
</comment>
<dbReference type="AlphaFoldDB" id="A0A0W0EZW6"/>
<feature type="domain" description="Reverse transcriptase Ty1/copia-type" evidence="2">
    <location>
        <begin position="160"/>
        <end position="294"/>
    </location>
</feature>
<dbReference type="Proteomes" id="UP000054988">
    <property type="component" value="Unassembled WGS sequence"/>
</dbReference>
<evidence type="ECO:0000256" key="1">
    <source>
        <dbReference type="SAM" id="MobiDB-lite"/>
    </source>
</evidence>
<feature type="compositionally biased region" description="Basic and acidic residues" evidence="1">
    <location>
        <begin position="107"/>
        <end position="122"/>
    </location>
</feature>
<dbReference type="Pfam" id="PF07727">
    <property type="entry name" value="RVT_2"/>
    <property type="match status" value="1"/>
</dbReference>
<dbReference type="InterPro" id="IPR013103">
    <property type="entry name" value="RVT_2"/>
</dbReference>
<dbReference type="EMBL" id="LATX01002425">
    <property type="protein sequence ID" value="KTB29625.1"/>
    <property type="molecule type" value="Genomic_DNA"/>
</dbReference>